<name>A0A9P9FUZ7_FUSRE</name>
<accession>A0A9P9FUZ7</accession>
<proteinExistence type="predicted"/>
<dbReference type="GeneID" id="70216221"/>
<gene>
    <name evidence="1" type="ORF">BKA55DRAFT_493917</name>
</gene>
<evidence type="ECO:0000313" key="2">
    <source>
        <dbReference type="Proteomes" id="UP000720189"/>
    </source>
</evidence>
<dbReference type="OrthoDB" id="10287003at2759"/>
<dbReference type="Proteomes" id="UP000720189">
    <property type="component" value="Unassembled WGS sequence"/>
</dbReference>
<dbReference type="EMBL" id="JAGMUX010000033">
    <property type="protein sequence ID" value="KAH7208461.1"/>
    <property type="molecule type" value="Genomic_DNA"/>
</dbReference>
<organism evidence="1 2">
    <name type="scientific">Fusarium redolens</name>
    <dbReference type="NCBI Taxonomy" id="48865"/>
    <lineage>
        <taxon>Eukaryota</taxon>
        <taxon>Fungi</taxon>
        <taxon>Dikarya</taxon>
        <taxon>Ascomycota</taxon>
        <taxon>Pezizomycotina</taxon>
        <taxon>Sordariomycetes</taxon>
        <taxon>Hypocreomycetidae</taxon>
        <taxon>Hypocreales</taxon>
        <taxon>Nectriaceae</taxon>
        <taxon>Fusarium</taxon>
        <taxon>Fusarium redolens species complex</taxon>
    </lineage>
</organism>
<comment type="caution">
    <text evidence="1">The sequence shown here is derived from an EMBL/GenBank/DDBJ whole genome shotgun (WGS) entry which is preliminary data.</text>
</comment>
<feature type="non-terminal residue" evidence="1">
    <location>
        <position position="99"/>
    </location>
</feature>
<evidence type="ECO:0000313" key="1">
    <source>
        <dbReference type="EMBL" id="KAH7208461.1"/>
    </source>
</evidence>
<feature type="non-terminal residue" evidence="1">
    <location>
        <position position="1"/>
    </location>
</feature>
<dbReference type="RefSeq" id="XP_046041364.1">
    <property type="nucleotide sequence ID" value="XM_046186267.1"/>
</dbReference>
<sequence length="99" mass="11020">IQFVKPRLQPRLDLSDVKGKASEVLSTVKDVATKVVSEAASKATSITGLLEELPKEITLGSQKLCIQYRDVQCRPIPSDFNSWFPRPVMQLISHLSDKP</sequence>
<protein>
    <submittedName>
        <fullName evidence="1">Uncharacterized protein</fullName>
    </submittedName>
</protein>
<dbReference type="AlphaFoldDB" id="A0A9P9FUZ7"/>
<reference evidence="1" key="1">
    <citation type="journal article" date="2021" name="Nat. Commun.">
        <title>Genetic determinants of endophytism in the Arabidopsis root mycobiome.</title>
        <authorList>
            <person name="Mesny F."/>
            <person name="Miyauchi S."/>
            <person name="Thiergart T."/>
            <person name="Pickel B."/>
            <person name="Atanasova L."/>
            <person name="Karlsson M."/>
            <person name="Huettel B."/>
            <person name="Barry K.W."/>
            <person name="Haridas S."/>
            <person name="Chen C."/>
            <person name="Bauer D."/>
            <person name="Andreopoulos W."/>
            <person name="Pangilinan J."/>
            <person name="LaButti K."/>
            <person name="Riley R."/>
            <person name="Lipzen A."/>
            <person name="Clum A."/>
            <person name="Drula E."/>
            <person name="Henrissat B."/>
            <person name="Kohler A."/>
            <person name="Grigoriev I.V."/>
            <person name="Martin F.M."/>
            <person name="Hacquard S."/>
        </authorList>
    </citation>
    <scope>NUCLEOTIDE SEQUENCE</scope>
    <source>
        <strain evidence="1">MPI-CAGE-AT-0023</strain>
    </source>
</reference>
<keyword evidence="2" id="KW-1185">Reference proteome</keyword>